<dbReference type="AlphaFoldDB" id="A0A1U7EZ83"/>
<dbReference type="EnsemblBacteria" id="CAI50607">
    <property type="protein sequence ID" value="CAI50607"/>
    <property type="gene ID" value="NP_5032A"/>
</dbReference>
<gene>
    <name evidence="2" type="ordered locus">NP_5032A</name>
</gene>
<dbReference type="RefSeq" id="WP_011324217.1">
    <property type="nucleotide sequence ID" value="NC_007426.1"/>
</dbReference>
<proteinExistence type="predicted"/>
<dbReference type="Pfam" id="PF07790">
    <property type="entry name" value="Pilin_N"/>
    <property type="match status" value="1"/>
</dbReference>
<evidence type="ECO:0000313" key="3">
    <source>
        <dbReference type="Proteomes" id="UP000002698"/>
    </source>
</evidence>
<dbReference type="NCBIfam" id="TIGR02537">
    <property type="entry name" value="arch_flag_Nterm"/>
    <property type="match status" value="1"/>
</dbReference>
<dbReference type="KEGG" id="nph:NP_5032A"/>
<sequence length="154" mass="15753">MSDRAVAPIVAVVCLVGVVVALAAAVGGAVPTDVAAPPPSATIDASAGADGELRLTHRGGEPLTPETLRLRVSVDGERLDKQPPVPFFSAHGFESGPDGPFNSAWNGDWRAGETATVTVAETNAPSVTVGSTVEIRLYAGDHRLARLETTASTV</sequence>
<dbReference type="GeneID" id="3702235"/>
<accession>A0A1U7EZ83</accession>
<dbReference type="InterPro" id="IPR013373">
    <property type="entry name" value="Flagellin/pilin_N_arc"/>
</dbReference>
<dbReference type="Proteomes" id="UP000002698">
    <property type="component" value="Chromosome"/>
</dbReference>
<evidence type="ECO:0000313" key="2">
    <source>
        <dbReference type="EMBL" id="CAI50607.1"/>
    </source>
</evidence>
<dbReference type="InterPro" id="IPR012859">
    <property type="entry name" value="Pilin_N_archaeal"/>
</dbReference>
<dbReference type="eggNOG" id="arCOG02425">
    <property type="taxonomic scope" value="Archaea"/>
</dbReference>
<protein>
    <submittedName>
        <fullName evidence="2">DUF1628 domain protein</fullName>
    </submittedName>
</protein>
<keyword evidence="3" id="KW-1185">Reference proteome</keyword>
<dbReference type="HOGENOM" id="CLU_1631701_0_0_2"/>
<reference evidence="2 3" key="1">
    <citation type="journal article" date="2005" name="Genome Res.">
        <title>Living with two extremes: conclusions from the genome sequence of Natronomonas pharaonis.</title>
        <authorList>
            <person name="Falb M."/>
            <person name="Pfeiffer F."/>
            <person name="Palm P."/>
            <person name="Rodewald K."/>
            <person name="Hickmann V."/>
            <person name="Tittor J."/>
            <person name="Oesterhelt D."/>
        </authorList>
    </citation>
    <scope>NUCLEOTIDE SEQUENCE [LARGE SCALE GENOMIC DNA]</scope>
    <source>
        <strain evidence="3">ATCC 35678 / DSM 2160 / CIP 103997 / JCM 8858 / NBRC 14720 / NCIMB 2260 / Gabara</strain>
    </source>
</reference>
<organism evidence="2 3">
    <name type="scientific">Natronomonas pharaonis (strain ATCC 35678 / DSM 2160 / CIP 103997 / JCM 8858 / NBRC 14720 / NCIMB 2260 / Gabara)</name>
    <name type="common">Halobacterium pharaonis</name>
    <dbReference type="NCBI Taxonomy" id="348780"/>
    <lineage>
        <taxon>Archaea</taxon>
        <taxon>Methanobacteriati</taxon>
        <taxon>Methanobacteriota</taxon>
        <taxon>Stenosarchaea group</taxon>
        <taxon>Halobacteria</taxon>
        <taxon>Halobacteriales</taxon>
        <taxon>Natronomonadaceae</taxon>
        <taxon>Natronomonas</taxon>
    </lineage>
</organism>
<dbReference type="STRING" id="348780.NP_5032A"/>
<dbReference type="OrthoDB" id="201989at2157"/>
<dbReference type="EMBL" id="CR936257">
    <property type="protein sequence ID" value="CAI50607.1"/>
    <property type="molecule type" value="Genomic_DNA"/>
</dbReference>
<evidence type="ECO:0000259" key="1">
    <source>
        <dbReference type="Pfam" id="PF07790"/>
    </source>
</evidence>
<name>A0A1U7EZ83_NATPD</name>
<feature type="domain" description="Archaeal Type IV pilin N-terminal" evidence="1">
    <location>
        <begin position="4"/>
        <end position="76"/>
    </location>
</feature>